<evidence type="ECO:0000313" key="3">
    <source>
        <dbReference type="EMBL" id="WNO13943.1"/>
    </source>
</evidence>
<dbReference type="PANTHER" id="PTHR12521">
    <property type="entry name" value="PROTEIN C6ORF130"/>
    <property type="match status" value="1"/>
</dbReference>
<dbReference type="CDD" id="cd02901">
    <property type="entry name" value="Macro_Poa1p-like"/>
    <property type="match status" value="1"/>
</dbReference>
<dbReference type="PROSITE" id="PS51154">
    <property type="entry name" value="MACRO"/>
    <property type="match status" value="1"/>
</dbReference>
<evidence type="ECO:0000259" key="2">
    <source>
        <dbReference type="PROSITE" id="PS51154"/>
    </source>
</evidence>
<dbReference type="PANTHER" id="PTHR12521:SF0">
    <property type="entry name" value="ADP-RIBOSE GLYCOHYDROLASE OARD1"/>
    <property type="match status" value="1"/>
</dbReference>
<dbReference type="GO" id="GO:0140291">
    <property type="term" value="P:peptidyl-glutamate ADP-deribosylation"/>
    <property type="evidence" value="ECO:0007669"/>
    <property type="project" value="TreeGrafter"/>
</dbReference>
<dbReference type="EMBL" id="OQ968292">
    <property type="protein sequence ID" value="WNO13943.1"/>
    <property type="molecule type" value="Genomic_RNA"/>
</dbReference>
<reference evidence="3" key="1">
    <citation type="submission" date="2023-04" db="EMBL/GenBank/DDBJ databases">
        <title>Novel viruses in aedes, anopheles and culex mosquitoes from high pantanal, mato grosso state, Brazil 2019.</title>
        <authorList>
            <person name="Pavon J.A.R."/>
            <person name="Neves N.A.S."/>
            <person name="Pinho J.B."/>
            <person name="Patroca S."/>
            <person name="Cruz A.C.B."/>
            <person name="Medeiros D.B.A."/>
            <person name="Nunes M.R.T."/>
            <person name="Slhessarenko R.D."/>
        </authorList>
    </citation>
    <scope>NUCLEOTIDE SEQUENCE</scope>
    <source>
        <strain evidence="3">JARP24</strain>
    </source>
</reference>
<dbReference type="GO" id="GO:0046872">
    <property type="term" value="F:metal ion binding"/>
    <property type="evidence" value="ECO:0007669"/>
    <property type="project" value="UniProtKB-KW"/>
</dbReference>
<evidence type="ECO:0000256" key="1">
    <source>
        <dbReference type="ARBA" id="ARBA00022723"/>
    </source>
</evidence>
<dbReference type="InterPro" id="IPR002589">
    <property type="entry name" value="Macro_dom"/>
</dbReference>
<sequence length="223" mass="24386">MFDAASSPAPLGSHIRRFHSNQMSATSMTLFKFITPRSIHRSLPATRDSQRLCLEFYRKSFAGCSRTMTTGASCVRETEGDLFGAPKDHSLAHCVAADLKMGGGIAVKFKQVFGKVDDLKAQKVGVGGVAVLHDPPRYVYYLVTKNSSYQKPTYADLRKSLEAMRQHMAANGVGKLAIPRIGCGIDGLEWDKVKEMLNSVFAGEDTGGNGAKYEIVVYNFVPK</sequence>
<dbReference type="InterPro" id="IPR050892">
    <property type="entry name" value="ADP-ribose_metab_enzymes"/>
</dbReference>
<dbReference type="InterPro" id="IPR043472">
    <property type="entry name" value="Macro_dom-like"/>
</dbReference>
<protein>
    <recommendedName>
        <fullName evidence="2">Macro domain-containing protein</fullName>
    </recommendedName>
</protein>
<feature type="domain" description="Macro" evidence="2">
    <location>
        <begin position="62"/>
        <end position="223"/>
    </location>
</feature>
<accession>A0AB38Z290</accession>
<dbReference type="Pfam" id="PF01661">
    <property type="entry name" value="Macro"/>
    <property type="match status" value="1"/>
</dbReference>
<proteinExistence type="predicted"/>
<dbReference type="Gene3D" id="3.40.220.10">
    <property type="entry name" value="Leucine Aminopeptidase, subunit E, domain 1"/>
    <property type="match status" value="1"/>
</dbReference>
<dbReference type="SMART" id="SM00506">
    <property type="entry name" value="A1pp"/>
    <property type="match status" value="1"/>
</dbReference>
<name>A0AB38Z290_9REOV</name>
<dbReference type="SUPFAM" id="SSF52949">
    <property type="entry name" value="Macro domain-like"/>
    <property type="match status" value="1"/>
</dbReference>
<keyword evidence="1" id="KW-0479">Metal-binding</keyword>
<organism evidence="3">
    <name type="scientific">Piquete sedoreovirus</name>
    <dbReference type="NCBI Taxonomy" id="3078413"/>
    <lineage>
        <taxon>Viruses</taxon>
        <taxon>Riboviria</taxon>
        <taxon>Orthornavirae</taxon>
        <taxon>Duplornaviricota</taxon>
        <taxon>Resentoviricetes</taxon>
        <taxon>Reovirales</taxon>
    </lineage>
</organism>